<evidence type="ECO:0000313" key="10">
    <source>
        <dbReference type="Proteomes" id="UP001589838"/>
    </source>
</evidence>
<keyword evidence="4" id="KW-0378">Hydrolase</keyword>
<dbReference type="EMBL" id="JBHLUX010000092">
    <property type="protein sequence ID" value="MFC0473174.1"/>
    <property type="molecule type" value="Genomic_DNA"/>
</dbReference>
<keyword evidence="5 7" id="KW-1133">Transmembrane helix</keyword>
<keyword evidence="3 7" id="KW-0812">Transmembrane</keyword>
<evidence type="ECO:0000259" key="8">
    <source>
        <dbReference type="SMART" id="SM00014"/>
    </source>
</evidence>
<proteinExistence type="predicted"/>
<keyword evidence="2" id="KW-1003">Cell membrane</keyword>
<feature type="transmembrane region" description="Helical" evidence="7">
    <location>
        <begin position="115"/>
        <end position="144"/>
    </location>
</feature>
<evidence type="ECO:0000256" key="2">
    <source>
        <dbReference type="ARBA" id="ARBA00022475"/>
    </source>
</evidence>
<gene>
    <name evidence="9" type="ORF">ACFFHM_22420</name>
</gene>
<organism evidence="9 10">
    <name type="scientific">Halalkalibacter kiskunsagensis</name>
    <dbReference type="NCBI Taxonomy" id="1548599"/>
    <lineage>
        <taxon>Bacteria</taxon>
        <taxon>Bacillati</taxon>
        <taxon>Bacillota</taxon>
        <taxon>Bacilli</taxon>
        <taxon>Bacillales</taxon>
        <taxon>Bacillaceae</taxon>
        <taxon>Halalkalibacter</taxon>
    </lineage>
</organism>
<accession>A0ABV6KIU3</accession>
<evidence type="ECO:0000256" key="1">
    <source>
        <dbReference type="ARBA" id="ARBA00004651"/>
    </source>
</evidence>
<sequence>MNRIVNWLSINDNRVFFVVNQLWRCKVLDALLPRITHLGGAIFSLSLLFFLMIIFTNDIRYWAIDAFISLSLGFVSVQIIKKLSCRKRPYLTLPNVNICQNPLKDYSFPSGHTTAAFSIAVVFALHSPLLALSVIPLALLVGISRMYVGLHYPTDCIIGALLGTISAILAVYFIYV</sequence>
<evidence type="ECO:0000256" key="7">
    <source>
        <dbReference type="SAM" id="Phobius"/>
    </source>
</evidence>
<dbReference type="RefSeq" id="WP_335960102.1">
    <property type="nucleotide sequence ID" value="NZ_JAXBLX010000008.1"/>
</dbReference>
<reference evidence="9 10" key="1">
    <citation type="submission" date="2024-09" db="EMBL/GenBank/DDBJ databases">
        <authorList>
            <person name="Sun Q."/>
            <person name="Mori K."/>
        </authorList>
    </citation>
    <scope>NUCLEOTIDE SEQUENCE [LARGE SCALE GENOMIC DNA]</scope>
    <source>
        <strain evidence="9 10">NCAIM B.02610</strain>
    </source>
</reference>
<dbReference type="SUPFAM" id="SSF48317">
    <property type="entry name" value="Acid phosphatase/Vanadium-dependent haloperoxidase"/>
    <property type="match status" value="1"/>
</dbReference>
<name>A0ABV6KIU3_9BACI</name>
<evidence type="ECO:0000256" key="4">
    <source>
        <dbReference type="ARBA" id="ARBA00022801"/>
    </source>
</evidence>
<dbReference type="PANTHER" id="PTHR14969:SF62">
    <property type="entry name" value="DECAPRENYLPHOSPHORYL-5-PHOSPHORIBOSE PHOSPHATASE RV3807C-RELATED"/>
    <property type="match status" value="1"/>
</dbReference>
<dbReference type="SMART" id="SM00014">
    <property type="entry name" value="acidPPc"/>
    <property type="match status" value="1"/>
</dbReference>
<comment type="caution">
    <text evidence="9">The sequence shown here is derived from an EMBL/GenBank/DDBJ whole genome shotgun (WGS) entry which is preliminary data.</text>
</comment>
<feature type="transmembrane region" description="Helical" evidence="7">
    <location>
        <begin position="35"/>
        <end position="55"/>
    </location>
</feature>
<protein>
    <submittedName>
        <fullName evidence="9">Phosphatase PAP2 family protein</fullName>
    </submittedName>
</protein>
<dbReference type="Gene3D" id="1.20.144.10">
    <property type="entry name" value="Phosphatidic acid phosphatase type 2/haloperoxidase"/>
    <property type="match status" value="1"/>
</dbReference>
<feature type="transmembrane region" description="Helical" evidence="7">
    <location>
        <begin position="62"/>
        <end position="80"/>
    </location>
</feature>
<dbReference type="Pfam" id="PF01569">
    <property type="entry name" value="PAP2"/>
    <property type="match status" value="1"/>
</dbReference>
<feature type="domain" description="Phosphatidic acid phosphatase type 2/haloperoxidase" evidence="8">
    <location>
        <begin position="63"/>
        <end position="171"/>
    </location>
</feature>
<evidence type="ECO:0000313" key="9">
    <source>
        <dbReference type="EMBL" id="MFC0473174.1"/>
    </source>
</evidence>
<evidence type="ECO:0000256" key="3">
    <source>
        <dbReference type="ARBA" id="ARBA00022692"/>
    </source>
</evidence>
<dbReference type="InterPro" id="IPR036938">
    <property type="entry name" value="PAP2/HPO_sf"/>
</dbReference>
<evidence type="ECO:0000256" key="6">
    <source>
        <dbReference type="ARBA" id="ARBA00023136"/>
    </source>
</evidence>
<evidence type="ECO:0000256" key="5">
    <source>
        <dbReference type="ARBA" id="ARBA00022989"/>
    </source>
</evidence>
<feature type="transmembrane region" description="Helical" evidence="7">
    <location>
        <begin position="156"/>
        <end position="175"/>
    </location>
</feature>
<keyword evidence="10" id="KW-1185">Reference proteome</keyword>
<comment type="subcellular location">
    <subcellularLocation>
        <location evidence="1">Cell membrane</location>
        <topology evidence="1">Multi-pass membrane protein</topology>
    </subcellularLocation>
</comment>
<keyword evidence="6 7" id="KW-0472">Membrane</keyword>
<dbReference type="InterPro" id="IPR000326">
    <property type="entry name" value="PAP2/HPO"/>
</dbReference>
<dbReference type="Proteomes" id="UP001589838">
    <property type="component" value="Unassembled WGS sequence"/>
</dbReference>
<dbReference type="PANTHER" id="PTHR14969">
    <property type="entry name" value="SPHINGOSINE-1-PHOSPHATE PHOSPHOHYDROLASE"/>
    <property type="match status" value="1"/>
</dbReference>